<protein>
    <recommendedName>
        <fullName evidence="3">DUF1641 domain-containing protein</fullName>
    </recommendedName>
</protein>
<dbReference type="PANTHER" id="PTHR39180">
    <property type="match status" value="1"/>
</dbReference>
<proteinExistence type="predicted"/>
<sequence>MDAEMKNQNANQDPSLVANELSKPEVQEALVTLIQKLPQIKEAVVKAEQGIAAVSDFASDTDSLNYLAERVDKFSKLAFNKENVEALATIIESLPQLAKMVALLDKVYSTVEPLVSDKDTLAYLADTTKLVTDPVKDRVQEGVSIVKEANERAERNRDTISIFGVLKMLKDPAVQKGLKFTQALLEVLSEKKFAK</sequence>
<comment type="caution">
    <text evidence="1">The sequence shown here is derived from an EMBL/GenBank/DDBJ whole genome shotgun (WGS) entry which is preliminary data.</text>
</comment>
<reference evidence="1 2" key="1">
    <citation type="submission" date="2019-07" db="EMBL/GenBank/DDBJ databases">
        <title>Whole genome shotgun sequence of Aneurinibacillus danicus NBRC 102444.</title>
        <authorList>
            <person name="Hosoyama A."/>
            <person name="Uohara A."/>
            <person name="Ohji S."/>
            <person name="Ichikawa N."/>
        </authorList>
    </citation>
    <scope>NUCLEOTIDE SEQUENCE [LARGE SCALE GENOMIC DNA]</scope>
    <source>
        <strain evidence="1 2">NBRC 102444</strain>
    </source>
</reference>
<dbReference type="EMBL" id="BJXX01000148">
    <property type="protein sequence ID" value="GEN35702.1"/>
    <property type="molecule type" value="Genomic_DNA"/>
</dbReference>
<accession>A0A511VEK2</accession>
<gene>
    <name evidence="1" type="ORF">ADA01nite_31620</name>
</gene>
<evidence type="ECO:0008006" key="3">
    <source>
        <dbReference type="Google" id="ProtNLM"/>
    </source>
</evidence>
<name>A0A511VEK2_9BACL</name>
<evidence type="ECO:0000313" key="1">
    <source>
        <dbReference type="EMBL" id="GEN35702.1"/>
    </source>
</evidence>
<dbReference type="Proteomes" id="UP000321157">
    <property type="component" value="Unassembled WGS sequence"/>
</dbReference>
<evidence type="ECO:0000313" key="2">
    <source>
        <dbReference type="Proteomes" id="UP000321157"/>
    </source>
</evidence>
<dbReference type="Pfam" id="PF07849">
    <property type="entry name" value="DUF1641"/>
    <property type="match status" value="1"/>
</dbReference>
<dbReference type="AlphaFoldDB" id="A0A511VEK2"/>
<dbReference type="PANTHER" id="PTHR39180:SF2">
    <property type="entry name" value="DUF1641 DOMAIN-CONTAINING PROTEIN"/>
    <property type="match status" value="1"/>
</dbReference>
<dbReference type="RefSeq" id="WP_170230318.1">
    <property type="nucleotide sequence ID" value="NZ_BJXX01000148.1"/>
</dbReference>
<dbReference type="InterPro" id="IPR012440">
    <property type="entry name" value="DUF1641"/>
</dbReference>
<organism evidence="1 2">
    <name type="scientific">Aneurinibacillus danicus</name>
    <dbReference type="NCBI Taxonomy" id="267746"/>
    <lineage>
        <taxon>Bacteria</taxon>
        <taxon>Bacillati</taxon>
        <taxon>Bacillota</taxon>
        <taxon>Bacilli</taxon>
        <taxon>Bacillales</taxon>
        <taxon>Paenibacillaceae</taxon>
        <taxon>Aneurinibacillus group</taxon>
        <taxon>Aneurinibacillus</taxon>
    </lineage>
</organism>
<keyword evidence="2" id="KW-1185">Reference proteome</keyword>